<evidence type="ECO:0000313" key="2">
    <source>
        <dbReference type="Proteomes" id="UP000000268"/>
    </source>
</evidence>
<reference evidence="1 2" key="1">
    <citation type="journal article" date="2008" name="Proc. Natl. Acad. Sci. U.S.A.">
        <title>Niche adaptation and genome expansion in the chlorophyll d-producing cyanobacterium Acaryochloris marina.</title>
        <authorList>
            <person name="Swingley W.D."/>
            <person name="Chen M."/>
            <person name="Cheung P.C."/>
            <person name="Conrad A.L."/>
            <person name="Dejesa L.C."/>
            <person name="Hao J."/>
            <person name="Honchak B.M."/>
            <person name="Karbach L.E."/>
            <person name="Kurdoglu A."/>
            <person name="Lahiri S."/>
            <person name="Mastrian S.D."/>
            <person name="Miyashita H."/>
            <person name="Page L."/>
            <person name="Ramakrishna P."/>
            <person name="Satoh S."/>
            <person name="Sattley W.M."/>
            <person name="Shimada Y."/>
            <person name="Taylor H.L."/>
            <person name="Tomo T."/>
            <person name="Tsuchiya T."/>
            <person name="Wang Z.T."/>
            <person name="Raymond J."/>
            <person name="Mimuro M."/>
            <person name="Blankenship R.E."/>
            <person name="Touchman J.W."/>
        </authorList>
    </citation>
    <scope>NUCLEOTIDE SEQUENCE [LARGE SCALE GENOMIC DNA]</scope>
    <source>
        <strain evidence="2">MBIC 11017</strain>
    </source>
</reference>
<dbReference type="AlphaFoldDB" id="B0C797"/>
<dbReference type="HOGENOM" id="CLU_3338757_0_0_3"/>
<gene>
    <name evidence="1" type="ordered locus">AM1_5110</name>
</gene>
<organism evidence="1 2">
    <name type="scientific">Acaryochloris marina (strain MBIC 11017)</name>
    <dbReference type="NCBI Taxonomy" id="329726"/>
    <lineage>
        <taxon>Bacteria</taxon>
        <taxon>Bacillati</taxon>
        <taxon>Cyanobacteriota</taxon>
        <taxon>Cyanophyceae</taxon>
        <taxon>Acaryochloridales</taxon>
        <taxon>Acaryochloridaceae</taxon>
        <taxon>Acaryochloris</taxon>
    </lineage>
</organism>
<dbReference type="EMBL" id="CP000828">
    <property type="protein sequence ID" value="ABW30074.1"/>
    <property type="molecule type" value="Genomic_DNA"/>
</dbReference>
<proteinExistence type="predicted"/>
<dbReference type="Proteomes" id="UP000000268">
    <property type="component" value="Chromosome"/>
</dbReference>
<keyword evidence="2" id="KW-1185">Reference proteome</keyword>
<protein>
    <submittedName>
        <fullName evidence="1">Uncharacterized protein</fullName>
    </submittedName>
</protein>
<evidence type="ECO:0000313" key="1">
    <source>
        <dbReference type="EMBL" id="ABW30074.1"/>
    </source>
</evidence>
<accession>B0C797</accession>
<name>B0C797_ACAM1</name>
<dbReference type="KEGG" id="amr:AM1_5110"/>
<sequence>MKLNILKLLKSINSKHINIETKTDPSNIFFIYEELHD</sequence>